<gene>
    <name evidence="2" type="ORF">FJM65_20295</name>
</gene>
<reference evidence="2 3" key="1">
    <citation type="submission" date="2019-06" db="EMBL/GenBank/DDBJ databases">
        <title>A novel bacterium of genus Pontibacter, isolated from marine sediment.</title>
        <authorList>
            <person name="Huang H."/>
            <person name="Mo K."/>
            <person name="Hu Y."/>
        </authorList>
    </citation>
    <scope>NUCLEOTIDE SEQUENCE [LARGE SCALE GENOMIC DNA]</scope>
    <source>
        <strain evidence="2 3">HB172049</strain>
    </source>
</reference>
<dbReference type="AlphaFoldDB" id="A0A501VRG1"/>
<accession>A0A501VRG1</accession>
<evidence type="ECO:0000313" key="3">
    <source>
        <dbReference type="Proteomes" id="UP000316727"/>
    </source>
</evidence>
<keyword evidence="1" id="KW-0812">Transmembrane</keyword>
<keyword evidence="1" id="KW-1133">Transmembrane helix</keyword>
<feature type="transmembrane region" description="Helical" evidence="1">
    <location>
        <begin position="92"/>
        <end position="113"/>
    </location>
</feature>
<name>A0A501VRG1_9BACT</name>
<feature type="transmembrane region" description="Helical" evidence="1">
    <location>
        <begin position="33"/>
        <end position="53"/>
    </location>
</feature>
<protein>
    <submittedName>
        <fullName evidence="2">Uncharacterized protein</fullName>
    </submittedName>
</protein>
<feature type="transmembrane region" description="Helical" evidence="1">
    <location>
        <begin position="65"/>
        <end position="86"/>
    </location>
</feature>
<evidence type="ECO:0000313" key="2">
    <source>
        <dbReference type="EMBL" id="TPE40303.1"/>
    </source>
</evidence>
<sequence length="123" mass="13051">MTISAVTMGMAGLVLSFLPQEVASGLGVPEAAAVVLQVLGALYFGFAMINWTAKANLIGGIYSRPVALGNLAHFVIGALALAKLAVKDTSLSYLWVAALIYSVFAILFAYVFFTTPDLKSKYR</sequence>
<comment type="caution">
    <text evidence="2">The sequence shown here is derived from an EMBL/GenBank/DDBJ whole genome shotgun (WGS) entry which is preliminary data.</text>
</comment>
<dbReference type="EMBL" id="VFRQ01000018">
    <property type="protein sequence ID" value="TPE40303.1"/>
    <property type="molecule type" value="Genomic_DNA"/>
</dbReference>
<proteinExistence type="predicted"/>
<evidence type="ECO:0000256" key="1">
    <source>
        <dbReference type="SAM" id="Phobius"/>
    </source>
</evidence>
<keyword evidence="1" id="KW-0472">Membrane</keyword>
<organism evidence="2 3">
    <name type="scientific">Pontibacter mangrovi</name>
    <dbReference type="NCBI Taxonomy" id="2589816"/>
    <lineage>
        <taxon>Bacteria</taxon>
        <taxon>Pseudomonadati</taxon>
        <taxon>Bacteroidota</taxon>
        <taxon>Cytophagia</taxon>
        <taxon>Cytophagales</taxon>
        <taxon>Hymenobacteraceae</taxon>
        <taxon>Pontibacter</taxon>
    </lineage>
</organism>
<dbReference type="OrthoDB" id="2913980at2"/>
<dbReference type="Proteomes" id="UP000316727">
    <property type="component" value="Unassembled WGS sequence"/>
</dbReference>
<keyword evidence="3" id="KW-1185">Reference proteome</keyword>